<dbReference type="InterPro" id="IPR016181">
    <property type="entry name" value="Acyl_CoA_acyltransferase"/>
</dbReference>
<evidence type="ECO:0000313" key="5">
    <source>
        <dbReference type="Proteomes" id="UP000017746"/>
    </source>
</evidence>
<dbReference type="InterPro" id="IPR050832">
    <property type="entry name" value="Bact_Acetyltransf"/>
</dbReference>
<keyword evidence="5" id="KW-1185">Reference proteome</keyword>
<dbReference type="Pfam" id="PF00583">
    <property type="entry name" value="Acetyltransf_1"/>
    <property type="match status" value="1"/>
</dbReference>
<evidence type="ECO:0000313" key="4">
    <source>
        <dbReference type="EMBL" id="AGZ41764.1"/>
    </source>
</evidence>
<feature type="domain" description="N-acetyltransferase" evidence="3">
    <location>
        <begin position="2"/>
        <end position="149"/>
    </location>
</feature>
<dbReference type="CDD" id="cd04301">
    <property type="entry name" value="NAT_SF"/>
    <property type="match status" value="1"/>
</dbReference>
<dbReference type="HOGENOM" id="CLU_139687_0_0_11"/>
<dbReference type="OrthoDB" id="572496at2"/>
<name>U5VY01_9ACTN</name>
<accession>U5VY01</accession>
<organism evidence="4 5">
    <name type="scientific">Actinoplanes friuliensis DSM 7358</name>
    <dbReference type="NCBI Taxonomy" id="1246995"/>
    <lineage>
        <taxon>Bacteria</taxon>
        <taxon>Bacillati</taxon>
        <taxon>Actinomycetota</taxon>
        <taxon>Actinomycetes</taxon>
        <taxon>Micromonosporales</taxon>
        <taxon>Micromonosporaceae</taxon>
        <taxon>Actinoplanes</taxon>
    </lineage>
</organism>
<reference evidence="4 5" key="1">
    <citation type="journal article" date="2014" name="J. Biotechnol.">
        <title>Complete genome sequence of the actinobacterium Actinoplanes friuliensis HAG 010964, producer of the lipopeptide antibiotic friulimycin.</title>
        <authorList>
            <person name="Ruckert C."/>
            <person name="Szczepanowski R."/>
            <person name="Albersmeier A."/>
            <person name="Goesmann A."/>
            <person name="Fischer N."/>
            <person name="Steinkamper A."/>
            <person name="Puhler A."/>
            <person name="Biener R."/>
            <person name="Schwartz D."/>
            <person name="Kalinowski J."/>
        </authorList>
    </citation>
    <scope>NUCLEOTIDE SEQUENCE [LARGE SCALE GENOMIC DNA]</scope>
    <source>
        <strain evidence="4 5">DSM 7358</strain>
    </source>
</reference>
<protein>
    <submittedName>
        <fullName evidence="4">N-acetyltransferase GCN5</fullName>
    </submittedName>
</protein>
<dbReference type="SUPFAM" id="SSF55729">
    <property type="entry name" value="Acyl-CoA N-acyltransferases (Nat)"/>
    <property type="match status" value="1"/>
</dbReference>
<dbReference type="PANTHER" id="PTHR43877">
    <property type="entry name" value="AMINOALKYLPHOSPHONATE N-ACETYLTRANSFERASE-RELATED-RELATED"/>
    <property type="match status" value="1"/>
</dbReference>
<dbReference type="EMBL" id="CP006272">
    <property type="protein sequence ID" value="AGZ41764.1"/>
    <property type="molecule type" value="Genomic_DNA"/>
</dbReference>
<sequence length="153" mass="16683">MDRLRPATTADTTAIRELVRLAFSRYTPRIGEEPAPIGADYASLTARGLCWVAELDGRIGGLVVLVPAGDHLEVETLAVAPDLQGRGVGTRLLALADEQATAAGFTEIRLCTNEKMTENLAFYPRHGFRETHRAEQDGFCRVFFVREIVAPAG</sequence>
<keyword evidence="1 4" id="KW-0808">Transferase</keyword>
<dbReference type="PATRIC" id="fig|1246995.3.peg.3534"/>
<dbReference type="KEGG" id="afs:AFR_17430"/>
<dbReference type="eggNOG" id="COG0456">
    <property type="taxonomic scope" value="Bacteria"/>
</dbReference>
<dbReference type="STRING" id="1246995.AFR_17430"/>
<dbReference type="InterPro" id="IPR000182">
    <property type="entry name" value="GNAT_dom"/>
</dbReference>
<evidence type="ECO:0000256" key="2">
    <source>
        <dbReference type="ARBA" id="ARBA00023315"/>
    </source>
</evidence>
<dbReference type="AlphaFoldDB" id="U5VY01"/>
<dbReference type="Gene3D" id="3.40.630.30">
    <property type="match status" value="1"/>
</dbReference>
<evidence type="ECO:0000259" key="3">
    <source>
        <dbReference type="PROSITE" id="PS51186"/>
    </source>
</evidence>
<proteinExistence type="predicted"/>
<keyword evidence="2" id="KW-0012">Acyltransferase</keyword>
<evidence type="ECO:0000256" key="1">
    <source>
        <dbReference type="ARBA" id="ARBA00022679"/>
    </source>
</evidence>
<dbReference type="PROSITE" id="PS51186">
    <property type="entry name" value="GNAT"/>
    <property type="match status" value="1"/>
</dbReference>
<dbReference type="GO" id="GO:0016747">
    <property type="term" value="F:acyltransferase activity, transferring groups other than amino-acyl groups"/>
    <property type="evidence" value="ECO:0007669"/>
    <property type="project" value="InterPro"/>
</dbReference>
<dbReference type="RefSeq" id="WP_023362002.1">
    <property type="nucleotide sequence ID" value="NC_022657.1"/>
</dbReference>
<gene>
    <name evidence="4" type="ORF">AFR_17430</name>
</gene>
<dbReference type="Proteomes" id="UP000017746">
    <property type="component" value="Chromosome"/>
</dbReference>